<evidence type="ECO:0000256" key="2">
    <source>
        <dbReference type="SAM" id="Phobius"/>
    </source>
</evidence>
<keyword evidence="2" id="KW-0812">Transmembrane</keyword>
<reference evidence="4" key="2">
    <citation type="submission" date="2015-01" db="EMBL/GenBank/DDBJ databases">
        <title>Evolutionary Origins and Diversification of the Mycorrhizal Mutualists.</title>
        <authorList>
            <consortium name="DOE Joint Genome Institute"/>
            <consortium name="Mycorrhizal Genomics Consortium"/>
            <person name="Kohler A."/>
            <person name="Kuo A."/>
            <person name="Nagy L.G."/>
            <person name="Floudas D."/>
            <person name="Copeland A."/>
            <person name="Barry K.W."/>
            <person name="Cichocki N."/>
            <person name="Veneault-Fourrey C."/>
            <person name="LaButti K."/>
            <person name="Lindquist E.A."/>
            <person name="Lipzen A."/>
            <person name="Lundell T."/>
            <person name="Morin E."/>
            <person name="Murat C."/>
            <person name="Riley R."/>
            <person name="Ohm R."/>
            <person name="Sun H."/>
            <person name="Tunlid A."/>
            <person name="Henrissat B."/>
            <person name="Grigoriev I.V."/>
            <person name="Hibbett D.S."/>
            <person name="Martin F."/>
        </authorList>
    </citation>
    <scope>NUCLEOTIDE SEQUENCE [LARGE SCALE GENOMIC DNA]</scope>
    <source>
        <strain evidence="4">h7</strain>
    </source>
</reference>
<dbReference type="AlphaFoldDB" id="A0A0C3CYT5"/>
<protein>
    <submittedName>
        <fullName evidence="3">Uncharacterized protein</fullName>
    </submittedName>
</protein>
<accession>A0A0C3CYT5</accession>
<feature type="transmembrane region" description="Helical" evidence="2">
    <location>
        <begin position="211"/>
        <end position="234"/>
    </location>
</feature>
<dbReference type="OrthoDB" id="2983908at2759"/>
<dbReference type="Proteomes" id="UP000053424">
    <property type="component" value="Unassembled WGS sequence"/>
</dbReference>
<proteinExistence type="predicted"/>
<feature type="compositionally biased region" description="Basic residues" evidence="1">
    <location>
        <begin position="10"/>
        <end position="45"/>
    </location>
</feature>
<feature type="compositionally biased region" description="Polar residues" evidence="1">
    <location>
        <begin position="54"/>
        <end position="67"/>
    </location>
</feature>
<dbReference type="HOGENOM" id="CLU_032062_0_0_1"/>
<feature type="region of interest" description="Disordered" evidence="1">
    <location>
        <begin position="173"/>
        <end position="205"/>
    </location>
</feature>
<feature type="region of interest" description="Disordered" evidence="1">
    <location>
        <begin position="322"/>
        <end position="344"/>
    </location>
</feature>
<dbReference type="EMBL" id="KN831768">
    <property type="protein sequence ID" value="KIM49329.1"/>
    <property type="molecule type" value="Genomic_DNA"/>
</dbReference>
<keyword evidence="4" id="KW-1185">Reference proteome</keyword>
<feature type="region of interest" description="Disordered" evidence="1">
    <location>
        <begin position="1"/>
        <end position="83"/>
    </location>
</feature>
<reference evidence="3 4" key="1">
    <citation type="submission" date="2014-04" db="EMBL/GenBank/DDBJ databases">
        <authorList>
            <consortium name="DOE Joint Genome Institute"/>
            <person name="Kuo A."/>
            <person name="Gay G."/>
            <person name="Dore J."/>
            <person name="Kohler A."/>
            <person name="Nagy L.G."/>
            <person name="Floudas D."/>
            <person name="Copeland A."/>
            <person name="Barry K.W."/>
            <person name="Cichocki N."/>
            <person name="Veneault-Fourrey C."/>
            <person name="LaButti K."/>
            <person name="Lindquist E.A."/>
            <person name="Lipzen A."/>
            <person name="Lundell T."/>
            <person name="Morin E."/>
            <person name="Murat C."/>
            <person name="Sun H."/>
            <person name="Tunlid A."/>
            <person name="Henrissat B."/>
            <person name="Grigoriev I.V."/>
            <person name="Hibbett D.S."/>
            <person name="Martin F."/>
            <person name="Nordberg H.P."/>
            <person name="Cantor M.N."/>
            <person name="Hua S.X."/>
        </authorList>
    </citation>
    <scope>NUCLEOTIDE SEQUENCE [LARGE SCALE GENOMIC DNA]</scope>
    <source>
        <strain evidence="4">h7</strain>
    </source>
</reference>
<keyword evidence="2" id="KW-1133">Transmembrane helix</keyword>
<organism evidence="3 4">
    <name type="scientific">Hebeloma cylindrosporum</name>
    <dbReference type="NCBI Taxonomy" id="76867"/>
    <lineage>
        <taxon>Eukaryota</taxon>
        <taxon>Fungi</taxon>
        <taxon>Dikarya</taxon>
        <taxon>Basidiomycota</taxon>
        <taxon>Agaricomycotina</taxon>
        <taxon>Agaricomycetes</taxon>
        <taxon>Agaricomycetidae</taxon>
        <taxon>Agaricales</taxon>
        <taxon>Agaricineae</taxon>
        <taxon>Hymenogastraceae</taxon>
        <taxon>Hebeloma</taxon>
    </lineage>
</organism>
<dbReference type="STRING" id="686832.A0A0C3CYT5"/>
<feature type="region of interest" description="Disordered" evidence="1">
    <location>
        <begin position="608"/>
        <end position="637"/>
    </location>
</feature>
<evidence type="ECO:0000256" key="1">
    <source>
        <dbReference type="SAM" id="MobiDB-lite"/>
    </source>
</evidence>
<evidence type="ECO:0000313" key="4">
    <source>
        <dbReference type="Proteomes" id="UP000053424"/>
    </source>
</evidence>
<evidence type="ECO:0000313" key="3">
    <source>
        <dbReference type="EMBL" id="KIM49329.1"/>
    </source>
</evidence>
<feature type="compositionally biased region" description="Polar residues" evidence="1">
    <location>
        <begin position="322"/>
        <end position="335"/>
    </location>
</feature>
<sequence>MPPRPWTSRGARRPPRKFSHSRRARPKVKLKPGLHKLRLVRRYMRRKSEDVRAQNKNSEINAGASSQERPKHPALKVSTSESHNAIADNKKGSTRRPIVAEVTAVPNPTPDTGLSATNSLVSVNSLGAGSPVFDILSDTLPVGSALPIVLTPTPMGARTSIIFSALPPLLSATSSPTTAPAGTRAVLPTQTQPTSSASVQAQSGNSRSHQVPVAVVILLSVGSALLLLGICIVVRMCSRPRRTRPVPSLPILKDAESEDNYFETKDSPLFGGDERLSANPAGPLWTWVQFPHPKNAEPHTQNDISSQDGHLHSGCAQYTGSQAAQNLPSGPSIASQLHDPPRQPQLHTVAPAITFAGSRLSRASLGLYPPSAPNYSNNTGQDTVFTADGHDVIKRSKSKTASKRQSKASFDDKKRGSAASFIGLAYDGEDVTAAPPVEYNHVLEDSPIMPGFQGRTRVKSGYFAAGTYPRMSTLPSASYSIATATRINVGQRNSFSRDKFSPHRLNSKRLRDAQTLTCALGLASPRTEYNISSPQPTLYPDDSVSIMEPKRIKKKNANDRKPVEISPDMPVVVPMDEAMDINEALMPGASEASLTGLPLSSDNYGAAGPSSLLSRNLDKPPRVPSPPPLPSLTQMGLAHSNPEAYANYRSPTYSLYGLYESPDHRALN</sequence>
<gene>
    <name evidence="3" type="ORF">M413DRAFT_21569</name>
</gene>
<keyword evidence="2" id="KW-0472">Membrane</keyword>
<feature type="compositionally biased region" description="Polar residues" evidence="1">
    <location>
        <begin position="188"/>
        <end position="205"/>
    </location>
</feature>
<name>A0A0C3CYT5_HEBCY</name>